<feature type="binding site" evidence="13">
    <location>
        <position position="237"/>
    </location>
    <ligand>
        <name>Zn(2+)</name>
        <dbReference type="ChEBI" id="CHEBI:29105"/>
    </ligand>
</feature>
<protein>
    <recommendedName>
        <fullName evidence="13">Cysteine--tRNA ligase</fullName>
        <ecNumber evidence="13">6.1.1.16</ecNumber>
    </recommendedName>
    <alternativeName>
        <fullName evidence="13">Cysteinyl-tRNA synthetase</fullName>
        <shortName evidence="13">CysRS</shortName>
    </alternativeName>
</protein>
<evidence type="ECO:0000313" key="15">
    <source>
        <dbReference type="EMBL" id="PXZ02068.1"/>
    </source>
</evidence>
<evidence type="ECO:0000256" key="8">
    <source>
        <dbReference type="ARBA" id="ARBA00022833"/>
    </source>
</evidence>
<accession>A0A318NES4</accession>
<dbReference type="SMART" id="SM00840">
    <property type="entry name" value="DALR_2"/>
    <property type="match status" value="1"/>
</dbReference>
<dbReference type="InterPro" id="IPR009080">
    <property type="entry name" value="tRNAsynth_Ia_anticodon-bd"/>
</dbReference>
<evidence type="ECO:0000256" key="11">
    <source>
        <dbReference type="ARBA" id="ARBA00023146"/>
    </source>
</evidence>
<gene>
    <name evidence="13" type="primary">cysS</name>
    <name evidence="15" type="ORF">DK869_00525</name>
</gene>
<sequence>MNKPEISLYDSRHHKILPFKPLDSLNIRLYFCGPTVYDFLHIGNLRAMLTADILVRLLRKIYPKVTYVRNITDVDDKINARARANHESIQALTCRTIEEFHQDMASMFILPPDIEPKATEHIEDIQEMIISLVSQGYAYEADGHVLFSVHQYKKYGSLSGRNPDELLAGARVEIATYKKNPGDFVLWKPSNEDEPGWDSPWGKGRPGWHIECSAMSHRYLGENFDIHGGGQDLIFPHHENECAQSLCCFPDSQFANYWLHNAMLLVNGEKMSKSLGNFFTIREILTKHNPEALRLLLLQSHYRSVLNFTDEALKDAKKVMDRFYRALLPYEQNFNSEMDLPELVMDALANDLNTPQALVFMHQFADKALQGDEHSALKLKQAGQQLGLFNSLPTQWFQDIDNEDEIKILIQERNNAKKSKDFIKADKIRDQLKAQGILLEDSPQGTTWRKI</sequence>
<reference evidence="15 16" key="1">
    <citation type="submission" date="2018-05" db="EMBL/GenBank/DDBJ databases">
        <title>Reference genomes for bee gut microbiota database.</title>
        <authorList>
            <person name="Ellegaard K.M."/>
        </authorList>
    </citation>
    <scope>NUCLEOTIDE SEQUENCE [LARGE SCALE GENOMIC DNA]</scope>
    <source>
        <strain evidence="15 16">ESL0284</strain>
    </source>
</reference>
<evidence type="ECO:0000256" key="12">
    <source>
        <dbReference type="ARBA" id="ARBA00047398"/>
    </source>
</evidence>
<dbReference type="FunFam" id="3.40.50.620:FF:000068">
    <property type="entry name" value="Cysteine--tRNA ligase"/>
    <property type="match status" value="1"/>
</dbReference>
<dbReference type="InterPro" id="IPR014729">
    <property type="entry name" value="Rossmann-like_a/b/a_fold"/>
</dbReference>
<feature type="short sequence motif" description="'KMSKS' region" evidence="13">
    <location>
        <begin position="270"/>
        <end position="274"/>
    </location>
</feature>
<comment type="catalytic activity">
    <reaction evidence="12 13">
        <text>tRNA(Cys) + L-cysteine + ATP = L-cysteinyl-tRNA(Cys) + AMP + diphosphate</text>
        <dbReference type="Rhea" id="RHEA:17773"/>
        <dbReference type="Rhea" id="RHEA-COMP:9661"/>
        <dbReference type="Rhea" id="RHEA-COMP:9679"/>
        <dbReference type="ChEBI" id="CHEBI:30616"/>
        <dbReference type="ChEBI" id="CHEBI:33019"/>
        <dbReference type="ChEBI" id="CHEBI:35235"/>
        <dbReference type="ChEBI" id="CHEBI:78442"/>
        <dbReference type="ChEBI" id="CHEBI:78517"/>
        <dbReference type="ChEBI" id="CHEBI:456215"/>
        <dbReference type="EC" id="6.1.1.16"/>
    </reaction>
</comment>
<comment type="subunit">
    <text evidence="3 13">Monomer.</text>
</comment>
<dbReference type="SUPFAM" id="SSF47323">
    <property type="entry name" value="Anticodon-binding domain of a subclass of class I aminoacyl-tRNA synthetases"/>
    <property type="match status" value="1"/>
</dbReference>
<comment type="subcellular location">
    <subcellularLocation>
        <location evidence="1 13">Cytoplasm</location>
    </subcellularLocation>
</comment>
<comment type="similarity">
    <text evidence="2 13">Belongs to the class-I aminoacyl-tRNA synthetase family.</text>
</comment>
<evidence type="ECO:0000256" key="10">
    <source>
        <dbReference type="ARBA" id="ARBA00022917"/>
    </source>
</evidence>
<dbReference type="GO" id="GO:0006423">
    <property type="term" value="P:cysteinyl-tRNA aminoacylation"/>
    <property type="evidence" value="ECO:0007669"/>
    <property type="project" value="UniProtKB-UniRule"/>
</dbReference>
<dbReference type="Gene3D" id="1.20.120.1910">
    <property type="entry name" value="Cysteine-tRNA ligase, C-terminal anti-codon recognition domain"/>
    <property type="match status" value="1"/>
</dbReference>
<dbReference type="SUPFAM" id="SSF52374">
    <property type="entry name" value="Nucleotidylyl transferase"/>
    <property type="match status" value="1"/>
</dbReference>
<evidence type="ECO:0000256" key="2">
    <source>
        <dbReference type="ARBA" id="ARBA00005594"/>
    </source>
</evidence>
<name>A0A318NES4_9PROT</name>
<dbReference type="CDD" id="cd00672">
    <property type="entry name" value="CysRS_core"/>
    <property type="match status" value="1"/>
</dbReference>
<dbReference type="GO" id="GO:0004817">
    <property type="term" value="F:cysteine-tRNA ligase activity"/>
    <property type="evidence" value="ECO:0007669"/>
    <property type="project" value="UniProtKB-UniRule"/>
</dbReference>
<dbReference type="InterPro" id="IPR024909">
    <property type="entry name" value="Cys-tRNA/MSH_ligase"/>
</dbReference>
<dbReference type="GO" id="GO:0005829">
    <property type="term" value="C:cytosol"/>
    <property type="evidence" value="ECO:0007669"/>
    <property type="project" value="TreeGrafter"/>
</dbReference>
<dbReference type="NCBIfam" id="TIGR00435">
    <property type="entry name" value="cysS"/>
    <property type="match status" value="1"/>
</dbReference>
<dbReference type="PRINTS" id="PR00983">
    <property type="entry name" value="TRNASYNTHCYS"/>
</dbReference>
<evidence type="ECO:0000256" key="3">
    <source>
        <dbReference type="ARBA" id="ARBA00011245"/>
    </source>
</evidence>
<keyword evidence="4 13" id="KW-0963">Cytoplasm</keyword>
<dbReference type="OrthoDB" id="9815130at2"/>
<keyword evidence="8 13" id="KW-0862">Zinc</keyword>
<organism evidence="15 16">
    <name type="scientific">Commensalibacter melissae</name>
    <dbReference type="NCBI Taxonomy" id="2070537"/>
    <lineage>
        <taxon>Bacteria</taxon>
        <taxon>Pseudomonadati</taxon>
        <taxon>Pseudomonadota</taxon>
        <taxon>Alphaproteobacteria</taxon>
        <taxon>Acetobacterales</taxon>
        <taxon>Acetobacteraceae</taxon>
    </lineage>
</organism>
<feature type="binding site" evidence="13">
    <location>
        <position position="212"/>
    </location>
    <ligand>
        <name>Zn(2+)</name>
        <dbReference type="ChEBI" id="CHEBI:29105"/>
    </ligand>
</feature>
<keyword evidence="10 13" id="KW-0648">Protein biosynthesis</keyword>
<dbReference type="Gene3D" id="3.40.50.620">
    <property type="entry name" value="HUPs"/>
    <property type="match status" value="1"/>
</dbReference>
<evidence type="ECO:0000256" key="6">
    <source>
        <dbReference type="ARBA" id="ARBA00022723"/>
    </source>
</evidence>
<keyword evidence="5 13" id="KW-0436">Ligase</keyword>
<evidence type="ECO:0000256" key="7">
    <source>
        <dbReference type="ARBA" id="ARBA00022741"/>
    </source>
</evidence>
<feature type="short sequence motif" description="'HIGH' region" evidence="13">
    <location>
        <begin position="34"/>
        <end position="44"/>
    </location>
</feature>
<evidence type="ECO:0000256" key="5">
    <source>
        <dbReference type="ARBA" id="ARBA00022598"/>
    </source>
</evidence>
<dbReference type="HAMAP" id="MF_00041">
    <property type="entry name" value="Cys_tRNA_synth"/>
    <property type="match status" value="1"/>
</dbReference>
<comment type="caution">
    <text evidence="15">The sequence shown here is derived from an EMBL/GenBank/DDBJ whole genome shotgun (WGS) entry which is preliminary data.</text>
</comment>
<evidence type="ECO:0000256" key="1">
    <source>
        <dbReference type="ARBA" id="ARBA00004496"/>
    </source>
</evidence>
<evidence type="ECO:0000313" key="16">
    <source>
        <dbReference type="Proteomes" id="UP000247565"/>
    </source>
</evidence>
<keyword evidence="16" id="KW-1185">Reference proteome</keyword>
<dbReference type="PANTHER" id="PTHR10890:SF3">
    <property type="entry name" value="CYSTEINE--TRNA LIGASE, CYTOPLASMIC"/>
    <property type="match status" value="1"/>
</dbReference>
<keyword evidence="6 13" id="KW-0479">Metal-binding</keyword>
<dbReference type="EMBL" id="QGLT01000001">
    <property type="protein sequence ID" value="PXZ02068.1"/>
    <property type="molecule type" value="Genomic_DNA"/>
</dbReference>
<evidence type="ECO:0000259" key="14">
    <source>
        <dbReference type="SMART" id="SM00840"/>
    </source>
</evidence>
<evidence type="ECO:0000256" key="9">
    <source>
        <dbReference type="ARBA" id="ARBA00022840"/>
    </source>
</evidence>
<dbReference type="GO" id="GO:0008270">
    <property type="term" value="F:zinc ion binding"/>
    <property type="evidence" value="ECO:0007669"/>
    <property type="project" value="UniProtKB-UniRule"/>
</dbReference>
<dbReference type="PANTHER" id="PTHR10890">
    <property type="entry name" value="CYSTEINYL-TRNA SYNTHETASE"/>
    <property type="match status" value="1"/>
</dbReference>
<keyword evidence="7 13" id="KW-0547">Nucleotide-binding</keyword>
<comment type="cofactor">
    <cofactor evidence="13">
        <name>Zn(2+)</name>
        <dbReference type="ChEBI" id="CHEBI:29105"/>
    </cofactor>
    <text evidence="13">Binds 1 zinc ion per subunit.</text>
</comment>
<dbReference type="GO" id="GO:0005524">
    <property type="term" value="F:ATP binding"/>
    <property type="evidence" value="ECO:0007669"/>
    <property type="project" value="UniProtKB-UniRule"/>
</dbReference>
<dbReference type="AlphaFoldDB" id="A0A318NES4"/>
<keyword evidence="9 13" id="KW-0067">ATP-binding</keyword>
<dbReference type="EC" id="6.1.1.16" evidence="13"/>
<evidence type="ECO:0000256" key="13">
    <source>
        <dbReference type="HAMAP-Rule" id="MF_00041"/>
    </source>
</evidence>
<dbReference type="InterPro" id="IPR032678">
    <property type="entry name" value="tRNA-synt_1_cat_dom"/>
</dbReference>
<dbReference type="RefSeq" id="WP_110438586.1">
    <property type="nucleotide sequence ID" value="NZ_CP046393.1"/>
</dbReference>
<feature type="domain" description="Cysteinyl-tRNA synthetase class Ia DALR" evidence="14">
    <location>
        <begin position="343"/>
        <end position="397"/>
    </location>
</feature>
<proteinExistence type="inferred from homology"/>
<dbReference type="Pfam" id="PF01406">
    <property type="entry name" value="tRNA-synt_1e"/>
    <property type="match status" value="1"/>
</dbReference>
<dbReference type="Proteomes" id="UP000247565">
    <property type="component" value="Unassembled WGS sequence"/>
</dbReference>
<dbReference type="InterPro" id="IPR015273">
    <property type="entry name" value="Cys-tRNA-synt_Ia_DALR"/>
</dbReference>
<feature type="binding site" evidence="13">
    <location>
        <position position="273"/>
    </location>
    <ligand>
        <name>ATP</name>
        <dbReference type="ChEBI" id="CHEBI:30616"/>
    </ligand>
</feature>
<feature type="binding site" evidence="13">
    <location>
        <position position="241"/>
    </location>
    <ligand>
        <name>Zn(2+)</name>
        <dbReference type="ChEBI" id="CHEBI:29105"/>
    </ligand>
</feature>
<keyword evidence="11 13" id="KW-0030">Aminoacyl-tRNA synthetase</keyword>
<evidence type="ECO:0000256" key="4">
    <source>
        <dbReference type="ARBA" id="ARBA00022490"/>
    </source>
</evidence>
<feature type="binding site" evidence="13">
    <location>
        <position position="32"/>
    </location>
    <ligand>
        <name>Zn(2+)</name>
        <dbReference type="ChEBI" id="CHEBI:29105"/>
    </ligand>
</feature>
<dbReference type="InterPro" id="IPR015803">
    <property type="entry name" value="Cys-tRNA-ligase"/>
</dbReference>